<keyword evidence="2" id="KW-0436">Ligase</keyword>
<dbReference type="Proteomes" id="UP000541969">
    <property type="component" value="Unassembled WGS sequence"/>
</dbReference>
<dbReference type="InterPro" id="IPR014145">
    <property type="entry name" value="LigD_pol_dom"/>
</dbReference>
<keyword evidence="3" id="KW-1185">Reference proteome</keyword>
<proteinExistence type="predicted"/>
<dbReference type="GO" id="GO:0003910">
    <property type="term" value="F:DNA ligase (ATP) activity"/>
    <property type="evidence" value="ECO:0007669"/>
    <property type="project" value="UniProtKB-EC"/>
</dbReference>
<reference evidence="2 3" key="1">
    <citation type="submission" date="2020-07" db="EMBL/GenBank/DDBJ databases">
        <title>Sequencing the genomes of 1000 actinobacteria strains.</title>
        <authorList>
            <person name="Klenk H.-P."/>
        </authorList>
    </citation>
    <scope>NUCLEOTIDE SEQUENCE [LARGE SCALE GENOMIC DNA]</scope>
    <source>
        <strain evidence="2 3">DSM 104001</strain>
    </source>
</reference>
<evidence type="ECO:0000313" key="2">
    <source>
        <dbReference type="EMBL" id="NYJ08804.1"/>
    </source>
</evidence>
<feature type="domain" description="DNA ligase D polymerase" evidence="1">
    <location>
        <begin position="32"/>
        <end position="296"/>
    </location>
</feature>
<name>A0A853CL60_9ACTN</name>
<evidence type="ECO:0000313" key="3">
    <source>
        <dbReference type="Proteomes" id="UP000541969"/>
    </source>
</evidence>
<dbReference type="PANTHER" id="PTHR42705:SF2">
    <property type="entry name" value="BIFUNCTIONAL NON-HOMOLOGOUS END JOINING PROTEIN LIGD"/>
    <property type="match status" value="1"/>
</dbReference>
<dbReference type="PANTHER" id="PTHR42705">
    <property type="entry name" value="BIFUNCTIONAL NON-HOMOLOGOUS END JOINING PROTEIN LIGD"/>
    <property type="match status" value="1"/>
</dbReference>
<sequence>MVEQQRQRVRVDGRQLTVSNLDKVLFPDVSFTKAQVIDYYVRIAPVLLPHLSGRPVTFTRWPDGVEGQAFFEKNTARHAPDWVRRVTVPSPGSSRGREMLEMVLLETVADLAWAANLAALELHVPQWQIGSKKQPALPDLLVLDLDPGPNTGIYECCLVAERLRERLVHDGLDPVVKTSGSKGMQVYAPIRVTDREHPSRYAKQLAQDLSEETPDEVVWRMEKVLRPGKVLVDWSQNNPAKTTVAPYSLRARPDATVSTPLGWDEVEAVVDGADPGSLRFRTEAVLERVEEYGDLFDVADRQRATLPEADPRA</sequence>
<dbReference type="AlphaFoldDB" id="A0A853CL60"/>
<organism evidence="2 3">
    <name type="scientific">Petropleomorpha daqingensis</name>
    <dbReference type="NCBI Taxonomy" id="2026353"/>
    <lineage>
        <taxon>Bacteria</taxon>
        <taxon>Bacillati</taxon>
        <taxon>Actinomycetota</taxon>
        <taxon>Actinomycetes</taxon>
        <taxon>Geodermatophilales</taxon>
        <taxon>Geodermatophilaceae</taxon>
        <taxon>Petropleomorpha</taxon>
    </lineage>
</organism>
<dbReference type="NCBIfam" id="TIGR02778">
    <property type="entry name" value="ligD_pol"/>
    <property type="match status" value="1"/>
</dbReference>
<dbReference type="EMBL" id="JACBZT010000001">
    <property type="protein sequence ID" value="NYJ08804.1"/>
    <property type="molecule type" value="Genomic_DNA"/>
</dbReference>
<evidence type="ECO:0000259" key="1">
    <source>
        <dbReference type="Pfam" id="PF21686"/>
    </source>
</evidence>
<dbReference type="InterPro" id="IPR052171">
    <property type="entry name" value="NHEJ_LigD"/>
</dbReference>
<dbReference type="Pfam" id="PF21686">
    <property type="entry name" value="LigD_Prim-Pol"/>
    <property type="match status" value="1"/>
</dbReference>
<dbReference type="Gene3D" id="3.90.920.10">
    <property type="entry name" value="DNA primase, PRIM domain"/>
    <property type="match status" value="1"/>
</dbReference>
<gene>
    <name evidence="2" type="ORF">GGQ55_005082</name>
</gene>
<comment type="caution">
    <text evidence="2">The sequence shown here is derived from an EMBL/GenBank/DDBJ whole genome shotgun (WGS) entry which is preliminary data.</text>
</comment>
<dbReference type="EC" id="6.5.1.1" evidence="2"/>
<accession>A0A853CL60</accession>
<dbReference type="RefSeq" id="WP_366490248.1">
    <property type="nucleotide sequence ID" value="NZ_JACBZT010000001.1"/>
</dbReference>
<protein>
    <submittedName>
        <fullName evidence="2">Bifunctional non-homologous end joining protein LigD</fullName>
        <ecNumber evidence="2">6.5.1.1</ecNumber>
    </submittedName>
</protein>